<dbReference type="GO" id="GO:0004252">
    <property type="term" value="F:serine-type endopeptidase activity"/>
    <property type="evidence" value="ECO:0007669"/>
    <property type="project" value="UniProtKB-UniRule"/>
</dbReference>
<evidence type="ECO:0000256" key="8">
    <source>
        <dbReference type="SAM" id="MobiDB-lite"/>
    </source>
</evidence>
<feature type="active site" description="Charge relay system" evidence="5 6">
    <location>
        <position position="206"/>
    </location>
</feature>
<dbReference type="InterPro" id="IPR008963">
    <property type="entry name" value="Purple_acid_Pase-like_N"/>
</dbReference>
<dbReference type="InterPro" id="IPR023827">
    <property type="entry name" value="Peptidase_S8_Asp-AS"/>
</dbReference>
<dbReference type="Proteomes" id="UP000648239">
    <property type="component" value="Unassembled WGS sequence"/>
</dbReference>
<evidence type="ECO:0000256" key="1">
    <source>
        <dbReference type="ARBA" id="ARBA00011073"/>
    </source>
</evidence>
<evidence type="ECO:0000256" key="7">
    <source>
        <dbReference type="RuleBase" id="RU003355"/>
    </source>
</evidence>
<evidence type="ECO:0000256" key="2">
    <source>
        <dbReference type="ARBA" id="ARBA00022670"/>
    </source>
</evidence>
<feature type="region of interest" description="Disordered" evidence="8">
    <location>
        <begin position="649"/>
        <end position="671"/>
    </location>
</feature>
<proteinExistence type="inferred from homology"/>
<keyword evidence="9" id="KW-0732">Signal</keyword>
<dbReference type="PROSITE" id="PS00137">
    <property type="entry name" value="SUBTILASE_HIS"/>
    <property type="match status" value="1"/>
</dbReference>
<evidence type="ECO:0000259" key="10">
    <source>
        <dbReference type="SMART" id="SM00060"/>
    </source>
</evidence>
<protein>
    <submittedName>
        <fullName evidence="11">S8 family serine peptidase</fullName>
    </submittedName>
</protein>
<reference evidence="11 12" key="1">
    <citation type="submission" date="2020-08" db="EMBL/GenBank/DDBJ databases">
        <title>Acidobacteriota in marine sediments use diverse sulfur dissimilation pathways.</title>
        <authorList>
            <person name="Wasmund K."/>
        </authorList>
    </citation>
    <scope>NUCLEOTIDE SEQUENCE [LARGE SCALE GENOMIC DNA]</scope>
    <source>
        <strain evidence="11">MAG AM4</strain>
    </source>
</reference>
<dbReference type="InterPro" id="IPR015500">
    <property type="entry name" value="Peptidase_S8_subtilisin-rel"/>
</dbReference>
<gene>
    <name evidence="11" type="ORF">IFK94_12885</name>
</gene>
<dbReference type="PANTHER" id="PTHR43806">
    <property type="entry name" value="PEPTIDASE S8"/>
    <property type="match status" value="1"/>
</dbReference>
<comment type="caution">
    <text evidence="11">The sequence shown here is derived from an EMBL/GenBank/DDBJ whole genome shotgun (WGS) entry which is preliminary data.</text>
</comment>
<dbReference type="GO" id="GO:0046872">
    <property type="term" value="F:metal ion binding"/>
    <property type="evidence" value="ECO:0007669"/>
    <property type="project" value="InterPro"/>
</dbReference>
<evidence type="ECO:0000256" key="3">
    <source>
        <dbReference type="ARBA" id="ARBA00022801"/>
    </source>
</evidence>
<evidence type="ECO:0000256" key="4">
    <source>
        <dbReference type="ARBA" id="ARBA00022825"/>
    </source>
</evidence>
<dbReference type="SMART" id="SM00060">
    <property type="entry name" value="FN3"/>
    <property type="match status" value="2"/>
</dbReference>
<keyword evidence="2 6" id="KW-0645">Protease</keyword>
<dbReference type="InterPro" id="IPR013783">
    <property type="entry name" value="Ig-like_fold"/>
</dbReference>
<accession>A0A8J7C2B8</accession>
<dbReference type="PRINTS" id="PR00723">
    <property type="entry name" value="SUBTILISIN"/>
</dbReference>
<feature type="domain" description="Fibronectin type-III" evidence="10">
    <location>
        <begin position="1241"/>
        <end position="1319"/>
    </location>
</feature>
<feature type="active site" description="Charge relay system" evidence="5 6">
    <location>
        <position position="450"/>
    </location>
</feature>
<feature type="domain" description="Fibronectin type-III" evidence="10">
    <location>
        <begin position="625"/>
        <end position="702"/>
    </location>
</feature>
<evidence type="ECO:0000313" key="12">
    <source>
        <dbReference type="Proteomes" id="UP000648239"/>
    </source>
</evidence>
<dbReference type="InterPro" id="IPR000209">
    <property type="entry name" value="Peptidase_S8/S53_dom"/>
</dbReference>
<dbReference type="SUPFAM" id="SSF49363">
    <property type="entry name" value="Purple acid phosphatase, N-terminal domain"/>
    <property type="match status" value="1"/>
</dbReference>
<feature type="signal peptide" evidence="9">
    <location>
        <begin position="1"/>
        <end position="24"/>
    </location>
</feature>
<keyword evidence="4 6" id="KW-0720">Serine protease</keyword>
<comment type="similarity">
    <text evidence="1 6 7">Belongs to the peptidase S8 family.</text>
</comment>
<dbReference type="InterPro" id="IPR036116">
    <property type="entry name" value="FN3_sf"/>
</dbReference>
<dbReference type="Pfam" id="PF00082">
    <property type="entry name" value="Peptidase_S8"/>
    <property type="match status" value="1"/>
</dbReference>
<dbReference type="InterPro" id="IPR050131">
    <property type="entry name" value="Peptidase_S8_subtilisin-like"/>
</dbReference>
<feature type="chain" id="PRO_5035244252" evidence="9">
    <location>
        <begin position="25"/>
        <end position="1321"/>
    </location>
</feature>
<dbReference type="InterPro" id="IPR003961">
    <property type="entry name" value="FN3_dom"/>
</dbReference>
<evidence type="ECO:0000256" key="5">
    <source>
        <dbReference type="PIRSR" id="PIRSR615500-1"/>
    </source>
</evidence>
<name>A0A8J7C2B8_9BACT</name>
<dbReference type="EMBL" id="JACXWD010000053">
    <property type="protein sequence ID" value="MBD3869015.1"/>
    <property type="molecule type" value="Genomic_DNA"/>
</dbReference>
<feature type="region of interest" description="Disordered" evidence="8">
    <location>
        <begin position="260"/>
        <end position="293"/>
    </location>
</feature>
<dbReference type="PROSITE" id="PS00136">
    <property type="entry name" value="SUBTILASE_ASP"/>
    <property type="match status" value="1"/>
</dbReference>
<dbReference type="InterPro" id="IPR023828">
    <property type="entry name" value="Peptidase_S8_Ser-AS"/>
</dbReference>
<dbReference type="InterPro" id="IPR036852">
    <property type="entry name" value="Peptidase_S8/S53_dom_sf"/>
</dbReference>
<evidence type="ECO:0000256" key="6">
    <source>
        <dbReference type="PROSITE-ProRule" id="PRU01240"/>
    </source>
</evidence>
<organism evidence="11 12">
    <name type="scientific">Candidatus Polarisedimenticola svalbardensis</name>
    <dbReference type="NCBI Taxonomy" id="2886004"/>
    <lineage>
        <taxon>Bacteria</taxon>
        <taxon>Pseudomonadati</taxon>
        <taxon>Acidobacteriota</taxon>
        <taxon>Candidatus Polarisedimenticolia</taxon>
        <taxon>Candidatus Polarisedimenticolales</taxon>
        <taxon>Candidatus Polarisedimenticolaceae</taxon>
        <taxon>Candidatus Polarisedimenticola</taxon>
    </lineage>
</organism>
<feature type="compositionally biased region" description="Polar residues" evidence="8">
    <location>
        <begin position="649"/>
        <end position="663"/>
    </location>
</feature>
<dbReference type="SUPFAM" id="SSF52743">
    <property type="entry name" value="Subtilisin-like"/>
    <property type="match status" value="1"/>
</dbReference>
<dbReference type="PROSITE" id="PS00138">
    <property type="entry name" value="SUBTILASE_SER"/>
    <property type="match status" value="1"/>
</dbReference>
<evidence type="ECO:0000256" key="9">
    <source>
        <dbReference type="SAM" id="SignalP"/>
    </source>
</evidence>
<dbReference type="PANTHER" id="PTHR43806:SF11">
    <property type="entry name" value="CEREVISIN-RELATED"/>
    <property type="match status" value="1"/>
</dbReference>
<dbReference type="InterPro" id="IPR022398">
    <property type="entry name" value="Peptidase_S8_His-AS"/>
</dbReference>
<dbReference type="GO" id="GO:0006508">
    <property type="term" value="P:proteolysis"/>
    <property type="evidence" value="ECO:0007669"/>
    <property type="project" value="UniProtKB-KW"/>
</dbReference>
<dbReference type="Gene3D" id="3.40.50.200">
    <property type="entry name" value="Peptidase S8/S53 domain"/>
    <property type="match status" value="1"/>
</dbReference>
<dbReference type="GO" id="GO:0003993">
    <property type="term" value="F:acid phosphatase activity"/>
    <property type="evidence" value="ECO:0007669"/>
    <property type="project" value="InterPro"/>
</dbReference>
<evidence type="ECO:0000313" key="11">
    <source>
        <dbReference type="EMBL" id="MBD3869015.1"/>
    </source>
</evidence>
<sequence>MRHLLKSFVIFTLACIIGVLPAGAAENKLQGELPRVMAEAGPDELIPVTIILADQLTGSRLTGLAQGIEDRHQRRRVLVAALKSHAQASQVRLLNALEDGRLAGKAANIRPLWIGNIVAAELTSELILQVAGRTGVSRINWAPPVDVFLERPGIPADNFSLDHGSDPFLEDPEIAAVECGTDLMGAPLVWNDLGNTGDGAVIAVIDSGVCWYHPDIANQIWVNPGEDLDSDGVVMDNDDMNGVDDDGNGYVDDLIGFDIENGDNDPNDDNSHGSHCAGSIAGDGTGGTESGLAPDARVMPLRVGLTFSDEPDVWEAMQYAADNGADSISMSLGWPHSQNPDRATWRQNCENTIDLGTAMVIAAGNEGQGAEPDNIRTPGDVPRIISVAAVDCSDNIASFSSRGPVTWQDVAPFNDYPYPPGLVKPDVAGPGVNTVSHNVCSGYSTKSGTSMATPHVAGAVALMVSANPGLTHDDIKQILEDTAIDLGDPGKDNVYGSGRVDAYEAVLASQTSNGRMSIKEQEVRCDGGVFNLIVSDQDLQGAGSLAVDVHSGTEPTPETVTLTETSGSSGVFKGTILTAEGAPAFDGIIQVVNGDLVTATYIDADDGEGGINVPKTDTGTTDCGSPSISGVTATDFTTSSAIVRWTTDEPSNSRVTYGETTPPAQGASGGGLTTQHAVNLNGLSECTVYYFEVASADAYGNDATDDNGGGYYYFETYGNFGQGPQPCHAGQITLDRPVLACDGSLDVQLVDLDLNLDAGAVDTVTVWLTSTTEPEPDQLVLTETGVNSSTFTGSFTVQGGAPIPGDGVIQTSPGDTITASYLDEDNGTGSGATSYATAYADCLGAEAVSIEVVGVTDESARIRVVTSEQTTVVVDWGITAGLGSQVSSSGLATSHELQIGPFLECGRFHFQVSTTDTYGNGSFFDAGGAPFAANVFEIAGALYKDGFESDLGWTLDDEWELGVPEGLGSGSGDPAAAFAGSGVLGHDLTGQGDYPGDYEPGGFAETYATSPVIDASGLTSVDLKLRRWLNSGGGGIATLEVKDAGNNWISIFTTDSFGEHSESAWSINGYNVTAQAAGNPNFQVRFKQAHGLSLNANRAGWNVDRLVVRDGLLPDFGACDGCGGGPTFAGAVAATDNDPCGAGGVTVSWNQAPAWGTGSGGTYTVYRDTVPGFNPGPSNQVATGIAGLNYNDATAPDGQTLYYVVRAETGESCSTGPNNGGQMDANTVQVQVNTTATRPVPGAVAPIQVDLVNHAHVRLSWTAAPDVATYRIYHSTGPDPATFSLLNETTEPFYEHINQAGNGNNWHYLVRAANSCGQESP</sequence>
<dbReference type="PROSITE" id="PS51892">
    <property type="entry name" value="SUBTILASE"/>
    <property type="match status" value="1"/>
</dbReference>
<dbReference type="SUPFAM" id="SSF49265">
    <property type="entry name" value="Fibronectin type III"/>
    <property type="match status" value="1"/>
</dbReference>
<feature type="active site" description="Charge relay system" evidence="5 6">
    <location>
        <position position="272"/>
    </location>
</feature>
<dbReference type="Gene3D" id="2.60.40.10">
    <property type="entry name" value="Immunoglobulins"/>
    <property type="match status" value="2"/>
</dbReference>
<keyword evidence="3 6" id="KW-0378">Hydrolase</keyword>